<evidence type="ECO:0000256" key="2">
    <source>
        <dbReference type="ARBA" id="ARBA00022737"/>
    </source>
</evidence>
<organism evidence="4">
    <name type="scientific">Oryza punctata</name>
    <name type="common">Red rice</name>
    <dbReference type="NCBI Taxonomy" id="4537"/>
    <lineage>
        <taxon>Eukaryota</taxon>
        <taxon>Viridiplantae</taxon>
        <taxon>Streptophyta</taxon>
        <taxon>Embryophyta</taxon>
        <taxon>Tracheophyta</taxon>
        <taxon>Spermatophyta</taxon>
        <taxon>Magnoliopsida</taxon>
        <taxon>Liliopsida</taxon>
        <taxon>Poales</taxon>
        <taxon>Poaceae</taxon>
        <taxon>BOP clade</taxon>
        <taxon>Oryzoideae</taxon>
        <taxon>Oryzeae</taxon>
        <taxon>Oryzinae</taxon>
        <taxon>Oryza</taxon>
    </lineage>
</organism>
<reference evidence="4" key="1">
    <citation type="submission" date="2015-04" db="UniProtKB">
        <authorList>
            <consortium name="EnsemblPlants"/>
        </authorList>
    </citation>
    <scope>IDENTIFICATION</scope>
</reference>
<dbReference type="Pfam" id="PF13812">
    <property type="entry name" value="PPR_3"/>
    <property type="match status" value="1"/>
</dbReference>
<protein>
    <recommendedName>
        <fullName evidence="6">Pentacotripeptide-repeat region of PRORP domain-containing protein</fullName>
    </recommendedName>
</protein>
<reference evidence="4" key="2">
    <citation type="submission" date="2018-05" db="EMBL/GenBank/DDBJ databases">
        <title>OpunRS2 (Oryza punctata Reference Sequence Version 2).</title>
        <authorList>
            <person name="Zhang J."/>
            <person name="Kudrna D."/>
            <person name="Lee S."/>
            <person name="Talag J."/>
            <person name="Welchert J."/>
            <person name="Wing R.A."/>
        </authorList>
    </citation>
    <scope>NUCLEOTIDE SEQUENCE [LARGE SCALE GENOMIC DNA]</scope>
</reference>
<keyword evidence="3" id="KW-0809">Transit peptide</keyword>
<keyword evidence="2" id="KW-0677">Repeat</keyword>
<comment type="similarity">
    <text evidence="1">Belongs to the PPR family. P subfamily.</text>
</comment>
<evidence type="ECO:0000256" key="1">
    <source>
        <dbReference type="ARBA" id="ARBA00007626"/>
    </source>
</evidence>
<name>A0A0E0JQV8_ORYPU</name>
<sequence>MSNALHFFNQMKAARANRALSDMKERGLEPTKMLAWEVDCALYGVLVHAMEGHMKDARKLFQSMGKKGVEPGNVIYNMMIYGYGREGN</sequence>
<dbReference type="NCBIfam" id="TIGR00756">
    <property type="entry name" value="PPR"/>
    <property type="match status" value="1"/>
</dbReference>
<dbReference type="InterPro" id="IPR011990">
    <property type="entry name" value="TPR-like_helical_dom_sf"/>
</dbReference>
<dbReference type="InterPro" id="IPR002885">
    <property type="entry name" value="PPR_rpt"/>
</dbReference>
<dbReference type="Gramene" id="OPUNC01G35680.1">
    <property type="protein sequence ID" value="OPUNC01G35680.1"/>
    <property type="gene ID" value="OPUNC01G35680"/>
</dbReference>
<evidence type="ECO:0008006" key="6">
    <source>
        <dbReference type="Google" id="ProtNLM"/>
    </source>
</evidence>
<dbReference type="STRING" id="4537.A0A0E0JQV8"/>
<dbReference type="EnsemblPlants" id="OPUNC01G35680.1">
    <property type="protein sequence ID" value="OPUNC01G35680.1"/>
    <property type="gene ID" value="OPUNC01G35680"/>
</dbReference>
<dbReference type="PANTHER" id="PTHR47941">
    <property type="entry name" value="PENTATRICOPEPTIDE REPEAT-CONTAINING PROTEIN 3, MITOCHONDRIAL"/>
    <property type="match status" value="1"/>
</dbReference>
<dbReference type="Proteomes" id="UP000026962">
    <property type="component" value="Chromosome 1"/>
</dbReference>
<dbReference type="AlphaFoldDB" id="A0A0E0JQV8"/>
<evidence type="ECO:0000313" key="4">
    <source>
        <dbReference type="EnsemblPlants" id="OPUNC01G35680.1"/>
    </source>
</evidence>
<accession>A0A0E0JQV8</accession>
<dbReference type="Gene3D" id="1.25.40.10">
    <property type="entry name" value="Tetratricopeptide repeat domain"/>
    <property type="match status" value="1"/>
</dbReference>
<evidence type="ECO:0000256" key="3">
    <source>
        <dbReference type="ARBA" id="ARBA00022946"/>
    </source>
</evidence>
<dbReference type="HOGENOM" id="CLU_2472906_0_0_1"/>
<evidence type="ECO:0000313" key="5">
    <source>
        <dbReference type="Proteomes" id="UP000026962"/>
    </source>
</evidence>
<proteinExistence type="inferred from homology"/>
<keyword evidence="5" id="KW-1185">Reference proteome</keyword>